<dbReference type="PATRIC" id="fig|1408103.3.peg.1288"/>
<evidence type="ECO:0000313" key="2">
    <source>
        <dbReference type="EMBL" id="KKK38853.1"/>
    </source>
</evidence>
<dbReference type="OrthoDB" id="1768896at2"/>
<comment type="caution">
    <text evidence="2">The sequence shown here is derived from an EMBL/GenBank/DDBJ whole genome shotgun (WGS) entry which is preliminary data.</text>
</comment>
<dbReference type="RefSeq" id="WP_046522787.1">
    <property type="nucleotide sequence ID" value="NZ_LAYY01000005.1"/>
</dbReference>
<dbReference type="Proteomes" id="UP000034166">
    <property type="component" value="Unassembled WGS sequence"/>
</dbReference>
<reference evidence="2 3" key="1">
    <citation type="submission" date="2015-04" db="EMBL/GenBank/DDBJ databases">
        <title>Taxonomic description and genome sequence of Bacillus campisalis sp. nov., a novel member of the genus Bacillus isolated from solar saltern.</title>
        <authorList>
            <person name="Mathan Kumar R."/>
            <person name="Kaur G."/>
            <person name="Kumar A."/>
            <person name="Singh N.K."/>
            <person name="Kaur N."/>
            <person name="Kumar N."/>
            <person name="Mayilraj S."/>
        </authorList>
    </citation>
    <scope>NUCLEOTIDE SEQUENCE [LARGE SCALE GENOMIC DNA]</scope>
    <source>
        <strain evidence="2 3">SA2-6</strain>
    </source>
</reference>
<proteinExistence type="inferred from homology"/>
<dbReference type="NCBIfam" id="TIGR03930">
    <property type="entry name" value="WXG100_ESAT6"/>
    <property type="match status" value="1"/>
</dbReference>
<evidence type="ECO:0000256" key="1">
    <source>
        <dbReference type="RuleBase" id="RU362001"/>
    </source>
</evidence>
<organism evidence="2 3">
    <name type="scientific">Mesobacillus campisalis</name>
    <dbReference type="NCBI Taxonomy" id="1408103"/>
    <lineage>
        <taxon>Bacteria</taxon>
        <taxon>Bacillati</taxon>
        <taxon>Bacillota</taxon>
        <taxon>Bacilli</taxon>
        <taxon>Bacillales</taxon>
        <taxon>Bacillaceae</taxon>
        <taxon>Mesobacillus</taxon>
    </lineage>
</organism>
<protein>
    <recommendedName>
        <fullName evidence="1">ESAT-6-like protein</fullName>
    </recommendedName>
</protein>
<comment type="similarity">
    <text evidence="1">Belongs to the WXG100 family.</text>
</comment>
<gene>
    <name evidence="2" type="ORF">WQ57_05735</name>
</gene>
<dbReference type="SUPFAM" id="SSF140453">
    <property type="entry name" value="EsxAB dimer-like"/>
    <property type="match status" value="1"/>
</dbReference>
<dbReference type="InterPro" id="IPR010310">
    <property type="entry name" value="T7SS_ESAT-6-like"/>
</dbReference>
<dbReference type="InterPro" id="IPR036689">
    <property type="entry name" value="ESAT-6-like_sf"/>
</dbReference>
<keyword evidence="3" id="KW-1185">Reference proteome</keyword>
<dbReference type="EMBL" id="LAYY01000005">
    <property type="protein sequence ID" value="KKK38853.1"/>
    <property type="molecule type" value="Genomic_DNA"/>
</dbReference>
<dbReference type="AlphaFoldDB" id="A0A0M2SXG9"/>
<accession>A0A0M2SXG9</accession>
<name>A0A0M2SXG9_9BACI</name>
<evidence type="ECO:0000313" key="3">
    <source>
        <dbReference type="Proteomes" id="UP000034166"/>
    </source>
</evidence>
<dbReference type="Pfam" id="PF06013">
    <property type="entry name" value="WXG100"/>
    <property type="match status" value="1"/>
</dbReference>
<dbReference type="Gene3D" id="1.10.287.1060">
    <property type="entry name" value="ESAT-6-like"/>
    <property type="match status" value="1"/>
</dbReference>
<sequence length="100" mass="11541">MSRSIMVEPSRLENAANRIDQQAADYERTYKALFSEVEGMGAAWQGTDNTAYVSQIKGFQDDFVKMTTLMRQYSEFLKLSAKTYRETQNEVINQARRLSN</sequence>